<proteinExistence type="inferred from homology"/>
<keyword evidence="3" id="KW-0731">Sigma factor</keyword>
<organism evidence="8 9">
    <name type="scientific">Streptomyces monticola</name>
    <dbReference type="NCBI Taxonomy" id="2666263"/>
    <lineage>
        <taxon>Bacteria</taxon>
        <taxon>Bacillati</taxon>
        <taxon>Actinomycetota</taxon>
        <taxon>Actinomycetes</taxon>
        <taxon>Kitasatosporales</taxon>
        <taxon>Streptomycetaceae</taxon>
        <taxon>Streptomyces</taxon>
    </lineage>
</organism>
<accession>A0ABW2JGN8</accession>
<dbReference type="InterPro" id="IPR036388">
    <property type="entry name" value="WH-like_DNA-bd_sf"/>
</dbReference>
<keyword evidence="9" id="KW-1185">Reference proteome</keyword>
<dbReference type="RefSeq" id="WP_381829307.1">
    <property type="nucleotide sequence ID" value="NZ_JBHTCF010000003.1"/>
</dbReference>
<evidence type="ECO:0000256" key="4">
    <source>
        <dbReference type="ARBA" id="ARBA00023125"/>
    </source>
</evidence>
<dbReference type="InterPro" id="IPR013324">
    <property type="entry name" value="RNA_pol_sigma_r3/r4-like"/>
</dbReference>
<evidence type="ECO:0000256" key="6">
    <source>
        <dbReference type="SAM" id="MobiDB-lite"/>
    </source>
</evidence>
<dbReference type="Gene3D" id="1.10.10.10">
    <property type="entry name" value="Winged helix-like DNA-binding domain superfamily/Winged helix DNA-binding domain"/>
    <property type="match status" value="1"/>
</dbReference>
<keyword evidence="2" id="KW-0805">Transcription regulation</keyword>
<protein>
    <submittedName>
        <fullName evidence="8">RNA polymerase sigma factor</fullName>
    </submittedName>
</protein>
<comment type="caution">
    <text evidence="8">The sequence shown here is derived from an EMBL/GenBank/DDBJ whole genome shotgun (WGS) entry which is preliminary data.</text>
</comment>
<dbReference type="InterPro" id="IPR014284">
    <property type="entry name" value="RNA_pol_sigma-70_dom"/>
</dbReference>
<dbReference type="PANTHER" id="PTHR43133:SF8">
    <property type="entry name" value="RNA POLYMERASE SIGMA FACTOR HI_1459-RELATED"/>
    <property type="match status" value="1"/>
</dbReference>
<dbReference type="SUPFAM" id="SSF88659">
    <property type="entry name" value="Sigma3 and sigma4 domains of RNA polymerase sigma factors"/>
    <property type="match status" value="1"/>
</dbReference>
<dbReference type="SUPFAM" id="SSF88946">
    <property type="entry name" value="Sigma2 domain of RNA polymerase sigma factors"/>
    <property type="match status" value="1"/>
</dbReference>
<reference evidence="9" key="1">
    <citation type="journal article" date="2019" name="Int. J. Syst. Evol. Microbiol.">
        <title>The Global Catalogue of Microorganisms (GCM) 10K type strain sequencing project: providing services to taxonomists for standard genome sequencing and annotation.</title>
        <authorList>
            <consortium name="The Broad Institute Genomics Platform"/>
            <consortium name="The Broad Institute Genome Sequencing Center for Infectious Disease"/>
            <person name="Wu L."/>
            <person name="Ma J."/>
        </authorList>
    </citation>
    <scope>NUCLEOTIDE SEQUENCE [LARGE SCALE GENOMIC DNA]</scope>
    <source>
        <strain evidence="9">SYNS20</strain>
    </source>
</reference>
<dbReference type="InterPro" id="IPR039425">
    <property type="entry name" value="RNA_pol_sigma-70-like"/>
</dbReference>
<dbReference type="Pfam" id="PF08281">
    <property type="entry name" value="Sigma70_r4_2"/>
    <property type="match status" value="1"/>
</dbReference>
<gene>
    <name evidence="8" type="ORF">ACFQVC_10695</name>
</gene>
<dbReference type="InterPro" id="IPR013249">
    <property type="entry name" value="RNA_pol_sigma70_r4_t2"/>
</dbReference>
<name>A0ABW2JGN8_9ACTN</name>
<dbReference type="NCBIfam" id="TIGR02937">
    <property type="entry name" value="sigma70-ECF"/>
    <property type="match status" value="1"/>
</dbReference>
<evidence type="ECO:0000313" key="9">
    <source>
        <dbReference type="Proteomes" id="UP001596523"/>
    </source>
</evidence>
<evidence type="ECO:0000256" key="1">
    <source>
        <dbReference type="ARBA" id="ARBA00010641"/>
    </source>
</evidence>
<dbReference type="Proteomes" id="UP001596523">
    <property type="component" value="Unassembled WGS sequence"/>
</dbReference>
<keyword evidence="4" id="KW-0238">DNA-binding</keyword>
<evidence type="ECO:0000256" key="2">
    <source>
        <dbReference type="ARBA" id="ARBA00023015"/>
    </source>
</evidence>
<evidence type="ECO:0000256" key="3">
    <source>
        <dbReference type="ARBA" id="ARBA00023082"/>
    </source>
</evidence>
<evidence type="ECO:0000313" key="8">
    <source>
        <dbReference type="EMBL" id="MFC7304683.1"/>
    </source>
</evidence>
<feature type="region of interest" description="Disordered" evidence="6">
    <location>
        <begin position="1"/>
        <end position="32"/>
    </location>
</feature>
<dbReference type="CDD" id="cd06171">
    <property type="entry name" value="Sigma70_r4"/>
    <property type="match status" value="1"/>
</dbReference>
<dbReference type="InterPro" id="IPR013325">
    <property type="entry name" value="RNA_pol_sigma_r2"/>
</dbReference>
<evidence type="ECO:0000256" key="5">
    <source>
        <dbReference type="ARBA" id="ARBA00023163"/>
    </source>
</evidence>
<keyword evidence="5" id="KW-0804">Transcription</keyword>
<sequence>MPSGGQDAGSSPAVPLTRPRPRRSPAHPSAVTASDSMVRVDFAQYYAQHMVRLTRFVMRHGATAHEAADAAQAAFTAAFPQWAAIERPAAWLRTVAVRQFLRRPGPQEAPVGEVPDEPAGCGPLDEVMVKEEGRRVLAALSGLPMRQRCVMAWHLDGFSHGEIADALAMSPAAVRQNLHRARTALKQALITTTGSPRPEGGV</sequence>
<dbReference type="EMBL" id="JBHTCF010000003">
    <property type="protein sequence ID" value="MFC7304683.1"/>
    <property type="molecule type" value="Genomic_DNA"/>
</dbReference>
<comment type="similarity">
    <text evidence="1">Belongs to the sigma-70 factor family. ECF subfamily.</text>
</comment>
<dbReference type="PANTHER" id="PTHR43133">
    <property type="entry name" value="RNA POLYMERASE ECF-TYPE SIGMA FACTO"/>
    <property type="match status" value="1"/>
</dbReference>
<feature type="domain" description="RNA polymerase sigma factor 70 region 4 type 2" evidence="7">
    <location>
        <begin position="134"/>
        <end position="185"/>
    </location>
</feature>
<dbReference type="Gene3D" id="1.10.1740.10">
    <property type="match status" value="1"/>
</dbReference>
<evidence type="ECO:0000259" key="7">
    <source>
        <dbReference type="Pfam" id="PF08281"/>
    </source>
</evidence>